<comment type="caution">
    <text evidence="2">The sequence shown here is derived from an EMBL/GenBank/DDBJ whole genome shotgun (WGS) entry which is preliminary data.</text>
</comment>
<dbReference type="AlphaFoldDB" id="A0A4R5L2F2"/>
<evidence type="ECO:0000313" key="3">
    <source>
        <dbReference type="Proteomes" id="UP000295511"/>
    </source>
</evidence>
<evidence type="ECO:0000313" key="2">
    <source>
        <dbReference type="EMBL" id="TDG01605.1"/>
    </source>
</evidence>
<feature type="transmembrane region" description="Helical" evidence="1">
    <location>
        <begin position="12"/>
        <end position="31"/>
    </location>
</feature>
<gene>
    <name evidence="2" type="ORF">E1809_00460</name>
</gene>
<protein>
    <submittedName>
        <fullName evidence="2">Uncharacterized protein</fullName>
    </submittedName>
</protein>
<dbReference type="EMBL" id="SMRU01000001">
    <property type="protein sequence ID" value="TDG01605.1"/>
    <property type="molecule type" value="Genomic_DNA"/>
</dbReference>
<organism evidence="2 3">
    <name type="scientific">Arthrobacter terricola</name>
    <dbReference type="NCBI Taxonomy" id="2547396"/>
    <lineage>
        <taxon>Bacteria</taxon>
        <taxon>Bacillati</taxon>
        <taxon>Actinomycetota</taxon>
        <taxon>Actinomycetes</taxon>
        <taxon>Micrococcales</taxon>
        <taxon>Micrococcaceae</taxon>
        <taxon>Arthrobacter</taxon>
    </lineage>
</organism>
<keyword evidence="3" id="KW-1185">Reference proteome</keyword>
<feature type="transmembrane region" description="Helical" evidence="1">
    <location>
        <begin position="73"/>
        <end position="94"/>
    </location>
</feature>
<sequence>MLTATSSTRAAAAALIVLGGPGAAGMSLLFAQLKQTAQADVSYVLRIRAVFSFAWVGGPPVATVLMGALGNRAVAVAMCVVSILNIAAIIVALLRRRGNRLRAGSPLAEEPGAKPAVSKPAIVCLATAFIAAHAANSSAVTSMALFWRPDCIRTPTA</sequence>
<feature type="transmembrane region" description="Helical" evidence="1">
    <location>
        <begin position="43"/>
        <end position="67"/>
    </location>
</feature>
<accession>A0A4R5L2F2</accession>
<keyword evidence="1" id="KW-0812">Transmembrane</keyword>
<dbReference type="Proteomes" id="UP000295511">
    <property type="component" value="Unassembled WGS sequence"/>
</dbReference>
<proteinExistence type="predicted"/>
<evidence type="ECO:0000256" key="1">
    <source>
        <dbReference type="SAM" id="Phobius"/>
    </source>
</evidence>
<reference evidence="2 3" key="1">
    <citation type="submission" date="2019-03" db="EMBL/GenBank/DDBJ databases">
        <title>Whole genome sequence of Arthrobacter sp JH1-1.</title>
        <authorList>
            <person name="Trinh H.N."/>
        </authorList>
    </citation>
    <scope>NUCLEOTIDE SEQUENCE [LARGE SCALE GENOMIC DNA]</scope>
    <source>
        <strain evidence="2 3">JH1-1</strain>
    </source>
</reference>
<keyword evidence="1" id="KW-0472">Membrane</keyword>
<dbReference type="RefSeq" id="WP_133202279.1">
    <property type="nucleotide sequence ID" value="NZ_SMRU01000001.1"/>
</dbReference>
<keyword evidence="1" id="KW-1133">Transmembrane helix</keyword>
<name>A0A4R5L2F2_9MICC</name>